<organism evidence="1 2">
    <name type="scientific">Legionella jamestowniensis</name>
    <dbReference type="NCBI Taxonomy" id="455"/>
    <lineage>
        <taxon>Bacteria</taxon>
        <taxon>Pseudomonadati</taxon>
        <taxon>Pseudomonadota</taxon>
        <taxon>Gammaproteobacteria</taxon>
        <taxon>Legionellales</taxon>
        <taxon>Legionellaceae</taxon>
        <taxon>Legionella</taxon>
    </lineage>
</organism>
<gene>
    <name evidence="1" type="ORF">A8135_12095</name>
</gene>
<evidence type="ECO:0000313" key="1">
    <source>
        <dbReference type="EMBL" id="OCH98292.1"/>
    </source>
</evidence>
<evidence type="ECO:0000313" key="2">
    <source>
        <dbReference type="Proteomes" id="UP000093336"/>
    </source>
</evidence>
<proteinExistence type="predicted"/>
<dbReference type="RefSeq" id="WP_065620691.1">
    <property type="nucleotide sequence ID" value="NZ_LYOZ01000016.1"/>
</dbReference>
<dbReference type="EMBL" id="LYOZ01000016">
    <property type="protein sequence ID" value="OCH98292.1"/>
    <property type="molecule type" value="Genomic_DNA"/>
</dbReference>
<sequence>MQERKEISSASHPAFTHTVTFYEFKSETPWTHTAVSAGSYHYLSAHPITHVEPPVPNIFHDPDDSATKVLELWSNIVRPMVSIKMTFGKPEEELNHYDYVKTEVPVTAEQYQLAQKSIEQQIQNGKSGLQNYSIFKFLGNSCAESSQEVLETITQSTQESSLAQRGFFEHAIALPQAHFKRAQKVSQSRQDNSPSTSVVSVNKTNVFFNTTNKGERFKKDALTIEQLTYF</sequence>
<protein>
    <submittedName>
        <fullName evidence="1">Uncharacterized protein</fullName>
    </submittedName>
</protein>
<dbReference type="Proteomes" id="UP000093336">
    <property type="component" value="Unassembled WGS sequence"/>
</dbReference>
<comment type="caution">
    <text evidence="1">The sequence shown here is derived from an EMBL/GenBank/DDBJ whole genome shotgun (WGS) entry which is preliminary data.</text>
</comment>
<keyword evidence="2" id="KW-1185">Reference proteome</keyword>
<name>A0ABX2XV36_9GAMM</name>
<reference evidence="1 2" key="1">
    <citation type="submission" date="2016-05" db="EMBL/GenBank/DDBJ databases">
        <authorList>
            <person name="Prochazka B."/>
            <person name="Indra A."/>
            <person name="Hasenberger P."/>
            <person name="Blaschitz M."/>
            <person name="Wagner L."/>
            <person name="Wewalka G."/>
            <person name="Sorschag S."/>
            <person name="Schmid D."/>
            <person name="Ruppitsch W."/>
        </authorList>
    </citation>
    <scope>NUCLEOTIDE SEQUENCE [LARGE SCALE GENOMIC DNA]</scope>
    <source>
        <strain evidence="1 2">974010_12</strain>
    </source>
</reference>
<accession>A0ABX2XV36</accession>